<name>A0ABR1KCY8_9PEZI</name>
<organism evidence="1 2">
    <name type="scientific">Phyllosticta citriasiana</name>
    <dbReference type="NCBI Taxonomy" id="595635"/>
    <lineage>
        <taxon>Eukaryota</taxon>
        <taxon>Fungi</taxon>
        <taxon>Dikarya</taxon>
        <taxon>Ascomycota</taxon>
        <taxon>Pezizomycotina</taxon>
        <taxon>Dothideomycetes</taxon>
        <taxon>Dothideomycetes incertae sedis</taxon>
        <taxon>Botryosphaeriales</taxon>
        <taxon>Phyllostictaceae</taxon>
        <taxon>Phyllosticta</taxon>
    </lineage>
</organism>
<dbReference type="Gene3D" id="3.40.50.1460">
    <property type="match status" value="1"/>
</dbReference>
<accession>A0ABR1KCY8</accession>
<protein>
    <submittedName>
        <fullName evidence="1">Uncharacterized protein</fullName>
    </submittedName>
</protein>
<sequence>MAATHKFSEHSIKLALLIASTFDLNGLLNDARLMEGELVRRGFEIIRRYGEDATQEGILAAWNSLILRLENRTEPTVINGKTPVVACGWMDGWMDE</sequence>
<comment type="caution">
    <text evidence="1">The sequence shown here is derived from an EMBL/GenBank/DDBJ whole genome shotgun (WGS) entry which is preliminary data.</text>
</comment>
<evidence type="ECO:0000313" key="1">
    <source>
        <dbReference type="EMBL" id="KAK7512324.1"/>
    </source>
</evidence>
<reference evidence="1 2" key="1">
    <citation type="submission" date="2024-04" db="EMBL/GenBank/DDBJ databases">
        <title>Phyllosticta paracitricarpa is synonymous to the EU quarantine fungus P. citricarpa based on phylogenomic analyses.</title>
        <authorList>
            <consortium name="Lawrence Berkeley National Laboratory"/>
            <person name="Van Ingen-Buijs V.A."/>
            <person name="Van Westerhoven A.C."/>
            <person name="Haridas S."/>
            <person name="Skiadas P."/>
            <person name="Martin F."/>
            <person name="Groenewald J.Z."/>
            <person name="Crous P.W."/>
            <person name="Seidl M.F."/>
        </authorList>
    </citation>
    <scope>NUCLEOTIDE SEQUENCE [LARGE SCALE GENOMIC DNA]</scope>
    <source>
        <strain evidence="1 2">CBS 123371</strain>
    </source>
</reference>
<keyword evidence="2" id="KW-1185">Reference proteome</keyword>
<dbReference type="EMBL" id="JBBPHU010000011">
    <property type="protein sequence ID" value="KAK7512324.1"/>
    <property type="molecule type" value="Genomic_DNA"/>
</dbReference>
<proteinExistence type="predicted"/>
<gene>
    <name evidence="1" type="ORF">IWZ03DRAFT_386053</name>
</gene>
<dbReference type="Proteomes" id="UP001363622">
    <property type="component" value="Unassembled WGS sequence"/>
</dbReference>
<evidence type="ECO:0000313" key="2">
    <source>
        <dbReference type="Proteomes" id="UP001363622"/>
    </source>
</evidence>